<reference evidence="1" key="1">
    <citation type="submission" date="2020-08" db="EMBL/GenBank/DDBJ databases">
        <title>Multicomponent nature underlies the extraordinary mechanical properties of spider dragline silk.</title>
        <authorList>
            <person name="Kono N."/>
            <person name="Nakamura H."/>
            <person name="Mori M."/>
            <person name="Yoshida Y."/>
            <person name="Ohtoshi R."/>
            <person name="Malay A.D."/>
            <person name="Moran D.A.P."/>
            <person name="Tomita M."/>
            <person name="Numata K."/>
            <person name="Arakawa K."/>
        </authorList>
    </citation>
    <scope>NUCLEOTIDE SEQUENCE</scope>
</reference>
<dbReference type="EMBL" id="BMAV01017716">
    <property type="protein sequence ID" value="GFY69584.1"/>
    <property type="molecule type" value="Genomic_DNA"/>
</dbReference>
<keyword evidence="2" id="KW-1185">Reference proteome</keyword>
<dbReference type="AlphaFoldDB" id="A0A8X6YHC5"/>
<proteinExistence type="predicted"/>
<name>A0A8X6YHC5_9ARAC</name>
<dbReference type="Proteomes" id="UP000886998">
    <property type="component" value="Unassembled WGS sequence"/>
</dbReference>
<evidence type="ECO:0000313" key="1">
    <source>
        <dbReference type="EMBL" id="GFY69584.1"/>
    </source>
</evidence>
<sequence length="87" mass="9772">MAETTENAIPNQKNNQKNVVIVPIHVQHHDSQVSQIFEPDIASDITQAQQKNFEGKKTPAQRMQEFKAWGKKLLSIDLGFSFSCSSS</sequence>
<protein>
    <submittedName>
        <fullName evidence="1">Uncharacterized protein</fullName>
    </submittedName>
</protein>
<comment type="caution">
    <text evidence="1">The sequence shown here is derived from an EMBL/GenBank/DDBJ whole genome shotgun (WGS) entry which is preliminary data.</text>
</comment>
<gene>
    <name evidence="1" type="ORF">TNIN_281301</name>
</gene>
<evidence type="ECO:0000313" key="2">
    <source>
        <dbReference type="Proteomes" id="UP000886998"/>
    </source>
</evidence>
<organism evidence="1 2">
    <name type="scientific">Trichonephila inaurata madagascariensis</name>
    <dbReference type="NCBI Taxonomy" id="2747483"/>
    <lineage>
        <taxon>Eukaryota</taxon>
        <taxon>Metazoa</taxon>
        <taxon>Ecdysozoa</taxon>
        <taxon>Arthropoda</taxon>
        <taxon>Chelicerata</taxon>
        <taxon>Arachnida</taxon>
        <taxon>Araneae</taxon>
        <taxon>Araneomorphae</taxon>
        <taxon>Entelegynae</taxon>
        <taxon>Araneoidea</taxon>
        <taxon>Nephilidae</taxon>
        <taxon>Trichonephila</taxon>
        <taxon>Trichonephila inaurata</taxon>
    </lineage>
</organism>
<accession>A0A8X6YHC5</accession>